<keyword evidence="2" id="KW-1185">Reference proteome</keyword>
<dbReference type="WBParaSite" id="PSAMB.scaffold4730size13718.g25051.t1">
    <property type="protein sequence ID" value="PSAMB.scaffold4730size13718.g25051.t1"/>
    <property type="gene ID" value="PSAMB.scaffold4730size13718.g25051"/>
</dbReference>
<organism evidence="2 3">
    <name type="scientific">Plectus sambesii</name>
    <dbReference type="NCBI Taxonomy" id="2011161"/>
    <lineage>
        <taxon>Eukaryota</taxon>
        <taxon>Metazoa</taxon>
        <taxon>Ecdysozoa</taxon>
        <taxon>Nematoda</taxon>
        <taxon>Chromadorea</taxon>
        <taxon>Plectida</taxon>
        <taxon>Plectina</taxon>
        <taxon>Plectoidea</taxon>
        <taxon>Plectidae</taxon>
        <taxon>Plectus</taxon>
    </lineage>
</organism>
<evidence type="ECO:0000313" key="3">
    <source>
        <dbReference type="WBParaSite" id="PSAMB.scaffold4730size13718.g25051.t1"/>
    </source>
</evidence>
<name>A0A914WNN0_9BILA</name>
<accession>A0A914WNN0</accession>
<dbReference type="AlphaFoldDB" id="A0A914WNN0"/>
<feature type="region of interest" description="Disordered" evidence="1">
    <location>
        <begin position="1"/>
        <end position="45"/>
    </location>
</feature>
<dbReference type="Proteomes" id="UP000887566">
    <property type="component" value="Unplaced"/>
</dbReference>
<protein>
    <submittedName>
        <fullName evidence="3">Uncharacterized protein</fullName>
    </submittedName>
</protein>
<feature type="compositionally biased region" description="Polar residues" evidence="1">
    <location>
        <begin position="13"/>
        <end position="26"/>
    </location>
</feature>
<reference evidence="3" key="1">
    <citation type="submission" date="2022-11" db="UniProtKB">
        <authorList>
            <consortium name="WormBaseParasite"/>
        </authorList>
    </citation>
    <scope>IDENTIFICATION</scope>
</reference>
<sequence>MSAVRERARADSTENATGRILSSSLSGPPVAGRQPRTQIDQPQRRRAELPLYCSRRCRPIAYLVPLPTANIADVCSRTDMAIAAPRSRQSPLRKG</sequence>
<feature type="compositionally biased region" description="Basic and acidic residues" evidence="1">
    <location>
        <begin position="1"/>
        <end position="12"/>
    </location>
</feature>
<proteinExistence type="predicted"/>
<evidence type="ECO:0000313" key="2">
    <source>
        <dbReference type="Proteomes" id="UP000887566"/>
    </source>
</evidence>
<evidence type="ECO:0000256" key="1">
    <source>
        <dbReference type="SAM" id="MobiDB-lite"/>
    </source>
</evidence>